<proteinExistence type="predicted"/>
<evidence type="ECO:0000256" key="1">
    <source>
        <dbReference type="SAM" id="MobiDB-lite"/>
    </source>
</evidence>
<organism evidence="2">
    <name type="scientific">viral metagenome</name>
    <dbReference type="NCBI Taxonomy" id="1070528"/>
    <lineage>
        <taxon>unclassified sequences</taxon>
        <taxon>metagenomes</taxon>
        <taxon>organismal metagenomes</taxon>
    </lineage>
</organism>
<accession>A0A6C0DW87</accession>
<dbReference type="AlphaFoldDB" id="A0A6C0DW87"/>
<sequence>MTSRCPDPVNRDPRRNEAYCPPTPSRSEPLSGSEYLRKLKANGGRPLGNSANTVTLGTGPSGRTLWMTAGGDCDNGTDPVLPAVPAVHPGSRAIDSGLLTEMRGANAGRGTLTWYDKVNRTEAMTTLRRKGLAIAADDTFNAPAGQKRVLCKTCGLGPYCGPITLEEIGTFDGVNMYTLFDSVTITGCQTLTIPAGITLTINVGLQQLINNGLINVVGTLAPADTVVVNTGYIYIAPIGRYQLNYGQVLINKGVINIDGIFDSNYGGAQGTIYNSGGTININGTPVIAESACSIYNYGGATINGASNISGSGNIYTGIDGFCGQGIINGTPTVTVSAACPLVPYP</sequence>
<name>A0A6C0DW87_9ZZZZ</name>
<feature type="region of interest" description="Disordered" evidence="1">
    <location>
        <begin position="41"/>
        <end position="60"/>
    </location>
</feature>
<feature type="compositionally biased region" description="Polar residues" evidence="1">
    <location>
        <begin position="49"/>
        <end position="58"/>
    </location>
</feature>
<dbReference type="EMBL" id="MN739667">
    <property type="protein sequence ID" value="QHT19505.1"/>
    <property type="molecule type" value="Genomic_DNA"/>
</dbReference>
<reference evidence="2" key="1">
    <citation type="journal article" date="2020" name="Nature">
        <title>Giant virus diversity and host interactions through global metagenomics.</title>
        <authorList>
            <person name="Schulz F."/>
            <person name="Roux S."/>
            <person name="Paez-Espino D."/>
            <person name="Jungbluth S."/>
            <person name="Walsh D.A."/>
            <person name="Denef V.J."/>
            <person name="McMahon K.D."/>
            <person name="Konstantinidis K.T."/>
            <person name="Eloe-Fadrosh E.A."/>
            <person name="Kyrpides N.C."/>
            <person name="Woyke T."/>
        </authorList>
    </citation>
    <scope>NUCLEOTIDE SEQUENCE</scope>
    <source>
        <strain evidence="2">GVMAG-M-3300023174-57</strain>
    </source>
</reference>
<protein>
    <submittedName>
        <fullName evidence="2">Uncharacterized protein</fullName>
    </submittedName>
</protein>
<feature type="region of interest" description="Disordered" evidence="1">
    <location>
        <begin position="1"/>
        <end position="32"/>
    </location>
</feature>
<evidence type="ECO:0000313" key="2">
    <source>
        <dbReference type="EMBL" id="QHT19505.1"/>
    </source>
</evidence>